<keyword evidence="6" id="KW-1133">Transmembrane helix</keyword>
<evidence type="ECO:0000259" key="8">
    <source>
        <dbReference type="PROSITE" id="PS50113"/>
    </source>
</evidence>
<proteinExistence type="predicted"/>
<keyword evidence="4" id="KW-0808">Transferase</keyword>
<evidence type="ECO:0000259" key="7">
    <source>
        <dbReference type="PROSITE" id="PS50112"/>
    </source>
</evidence>
<evidence type="ECO:0000256" key="6">
    <source>
        <dbReference type="SAM" id="Phobius"/>
    </source>
</evidence>
<accession>A0A7C3C396</accession>
<keyword evidence="5" id="KW-0418">Kinase</keyword>
<evidence type="ECO:0000256" key="1">
    <source>
        <dbReference type="ARBA" id="ARBA00000085"/>
    </source>
</evidence>
<feature type="non-terminal residue" evidence="9">
    <location>
        <position position="416"/>
    </location>
</feature>
<dbReference type="PANTHER" id="PTHR43304:SF1">
    <property type="entry name" value="PAC DOMAIN-CONTAINING PROTEIN"/>
    <property type="match status" value="1"/>
</dbReference>
<comment type="caution">
    <text evidence="9">The sequence shown here is derived from an EMBL/GenBank/DDBJ whole genome shotgun (WGS) entry which is preliminary data.</text>
</comment>
<dbReference type="InterPro" id="IPR013655">
    <property type="entry name" value="PAS_fold_3"/>
</dbReference>
<feature type="transmembrane region" description="Helical" evidence="6">
    <location>
        <begin position="87"/>
        <end position="106"/>
    </location>
</feature>
<protein>
    <recommendedName>
        <fullName evidence="2">histidine kinase</fullName>
        <ecNumber evidence="2">2.7.13.3</ecNumber>
    </recommendedName>
</protein>
<evidence type="ECO:0000256" key="2">
    <source>
        <dbReference type="ARBA" id="ARBA00012438"/>
    </source>
</evidence>
<dbReference type="CDD" id="cd00130">
    <property type="entry name" value="PAS"/>
    <property type="match status" value="1"/>
</dbReference>
<comment type="catalytic activity">
    <reaction evidence="1">
        <text>ATP + protein L-histidine = ADP + protein N-phospho-L-histidine.</text>
        <dbReference type="EC" id="2.7.13.3"/>
    </reaction>
</comment>
<dbReference type="InterPro" id="IPR001610">
    <property type="entry name" value="PAC"/>
</dbReference>
<evidence type="ECO:0000313" key="9">
    <source>
        <dbReference type="EMBL" id="HFB53403.1"/>
    </source>
</evidence>
<dbReference type="InterPro" id="IPR000700">
    <property type="entry name" value="PAS-assoc_C"/>
</dbReference>
<evidence type="ECO:0000256" key="4">
    <source>
        <dbReference type="ARBA" id="ARBA00022679"/>
    </source>
</evidence>
<feature type="domain" description="PAS" evidence="7">
    <location>
        <begin position="176"/>
        <end position="248"/>
    </location>
</feature>
<name>A0A7C3C396_9BACT</name>
<dbReference type="PROSITE" id="PS50113">
    <property type="entry name" value="PAC"/>
    <property type="match status" value="1"/>
</dbReference>
<keyword evidence="6" id="KW-0812">Transmembrane</keyword>
<dbReference type="InterPro" id="IPR052162">
    <property type="entry name" value="Sensor_kinase/Photoreceptor"/>
</dbReference>
<dbReference type="PROSITE" id="PS50112">
    <property type="entry name" value="PAS"/>
    <property type="match status" value="1"/>
</dbReference>
<dbReference type="EC" id="2.7.13.3" evidence="2"/>
<feature type="transmembrane region" description="Helical" evidence="6">
    <location>
        <begin position="21"/>
        <end position="38"/>
    </location>
</feature>
<feature type="transmembrane region" description="Helical" evidence="6">
    <location>
        <begin position="137"/>
        <end position="154"/>
    </location>
</feature>
<reference evidence="9" key="1">
    <citation type="journal article" date="2020" name="mSystems">
        <title>Genome- and Community-Level Interaction Insights into Carbon Utilization and Element Cycling Functions of Hydrothermarchaeota in Hydrothermal Sediment.</title>
        <authorList>
            <person name="Zhou Z."/>
            <person name="Liu Y."/>
            <person name="Xu W."/>
            <person name="Pan J."/>
            <person name="Luo Z.H."/>
            <person name="Li M."/>
        </authorList>
    </citation>
    <scope>NUCLEOTIDE SEQUENCE [LARGE SCALE GENOMIC DNA]</scope>
    <source>
        <strain evidence="9">HyVt-507</strain>
    </source>
</reference>
<feature type="domain" description="PAC" evidence="8">
    <location>
        <begin position="252"/>
        <end position="304"/>
    </location>
</feature>
<dbReference type="SMART" id="SM00086">
    <property type="entry name" value="PAC"/>
    <property type="match status" value="1"/>
</dbReference>
<sequence length="416" mass="49055">MYAMALFVLYIVKDYISIQNLVIVFLMHTFVLIFRAYFLQRYKQERNALTDAKRIEKWVQIFQIGSFFSAIAWGVILFFLKDLPLEYNLLIIAMIIGLAAIGMSTLGAIFSIYLSFMMPMLTLVMFWVLMHAKENELYALIAAPFAIMIIYLFVSARHFSMNYSNRFVQENRANMLKERMELALDGSNTAILDWDVRTNDLFISESWKMLLGFHDEELPNRVNIWRDRVHEDDRKALFAALKRDFKEHKEIFESTHRLQRKDGSYIWVFGRARIFYDEKGRPVRIIGTHTDITKRKLAEAEVAEKKVLLEESQRLAHIGSWKFDLVANELSWSDEIYRIFEIDSDIEPSYELFLERIHPQDREAVNAAYKNSLETRTPYEIKHRVLLEDDRIKYVKEECETRFDDDGKPLVSIGSV</sequence>
<keyword evidence="6" id="KW-0472">Membrane</keyword>
<evidence type="ECO:0000256" key="3">
    <source>
        <dbReference type="ARBA" id="ARBA00022553"/>
    </source>
</evidence>
<gene>
    <name evidence="9" type="ORF">ENJ67_01610</name>
</gene>
<dbReference type="Pfam" id="PF08447">
    <property type="entry name" value="PAS_3"/>
    <property type="match status" value="2"/>
</dbReference>
<dbReference type="AlphaFoldDB" id="A0A7C3C396"/>
<dbReference type="GO" id="GO:0004673">
    <property type="term" value="F:protein histidine kinase activity"/>
    <property type="evidence" value="ECO:0007669"/>
    <property type="project" value="UniProtKB-EC"/>
</dbReference>
<dbReference type="SUPFAM" id="SSF55785">
    <property type="entry name" value="PYP-like sensor domain (PAS domain)"/>
    <property type="match status" value="2"/>
</dbReference>
<keyword evidence="3" id="KW-0597">Phosphoprotein</keyword>
<organism evidence="9">
    <name type="scientific">Sulfurimonas autotrophica</name>
    <dbReference type="NCBI Taxonomy" id="202747"/>
    <lineage>
        <taxon>Bacteria</taxon>
        <taxon>Pseudomonadati</taxon>
        <taxon>Campylobacterota</taxon>
        <taxon>Epsilonproteobacteria</taxon>
        <taxon>Campylobacterales</taxon>
        <taxon>Sulfurimonadaceae</taxon>
        <taxon>Sulfurimonas</taxon>
    </lineage>
</organism>
<dbReference type="PANTHER" id="PTHR43304">
    <property type="entry name" value="PHYTOCHROME-LIKE PROTEIN CPH1"/>
    <property type="match status" value="1"/>
</dbReference>
<dbReference type="Gene3D" id="3.30.450.20">
    <property type="entry name" value="PAS domain"/>
    <property type="match status" value="2"/>
</dbReference>
<dbReference type="NCBIfam" id="TIGR00229">
    <property type="entry name" value="sensory_box"/>
    <property type="match status" value="1"/>
</dbReference>
<dbReference type="InterPro" id="IPR035965">
    <property type="entry name" value="PAS-like_dom_sf"/>
</dbReference>
<evidence type="ECO:0000256" key="5">
    <source>
        <dbReference type="ARBA" id="ARBA00022777"/>
    </source>
</evidence>
<feature type="transmembrane region" description="Helical" evidence="6">
    <location>
        <begin position="58"/>
        <end position="80"/>
    </location>
</feature>
<dbReference type="Proteomes" id="UP000886390">
    <property type="component" value="Unassembled WGS sequence"/>
</dbReference>
<dbReference type="InterPro" id="IPR000014">
    <property type="entry name" value="PAS"/>
</dbReference>
<dbReference type="SMART" id="SM00091">
    <property type="entry name" value="PAS"/>
    <property type="match status" value="2"/>
</dbReference>
<dbReference type="EMBL" id="DRNH01000084">
    <property type="protein sequence ID" value="HFB53403.1"/>
    <property type="molecule type" value="Genomic_DNA"/>
</dbReference>